<name>A0ABN8MN36_9CNID</name>
<feature type="transmembrane region" description="Helical" evidence="6">
    <location>
        <begin position="233"/>
        <end position="252"/>
    </location>
</feature>
<evidence type="ECO:0000256" key="1">
    <source>
        <dbReference type="ARBA" id="ARBA00004141"/>
    </source>
</evidence>
<feature type="transmembrane region" description="Helical" evidence="6">
    <location>
        <begin position="138"/>
        <end position="158"/>
    </location>
</feature>
<evidence type="ECO:0000256" key="4">
    <source>
        <dbReference type="ARBA" id="ARBA00022989"/>
    </source>
</evidence>
<evidence type="ECO:0000256" key="5">
    <source>
        <dbReference type="ARBA" id="ARBA00023136"/>
    </source>
</evidence>
<evidence type="ECO:0008006" key="9">
    <source>
        <dbReference type="Google" id="ProtNLM"/>
    </source>
</evidence>
<reference evidence="7 8" key="1">
    <citation type="submission" date="2022-05" db="EMBL/GenBank/DDBJ databases">
        <authorList>
            <consortium name="Genoscope - CEA"/>
            <person name="William W."/>
        </authorList>
    </citation>
    <scope>NUCLEOTIDE SEQUENCE [LARGE SCALE GENOMIC DNA]</scope>
</reference>
<dbReference type="InterPro" id="IPR042127">
    <property type="entry name" value="TMEM45"/>
</dbReference>
<dbReference type="Proteomes" id="UP001159427">
    <property type="component" value="Unassembled WGS sequence"/>
</dbReference>
<comment type="caution">
    <text evidence="7">The sequence shown here is derived from an EMBL/GenBank/DDBJ whole genome shotgun (WGS) entry which is preliminary data.</text>
</comment>
<evidence type="ECO:0000256" key="3">
    <source>
        <dbReference type="ARBA" id="ARBA00022692"/>
    </source>
</evidence>
<feature type="transmembrane region" description="Helical" evidence="6">
    <location>
        <begin position="111"/>
        <end position="132"/>
    </location>
</feature>
<dbReference type="Pfam" id="PF04819">
    <property type="entry name" value="DUF716"/>
    <property type="match status" value="1"/>
</dbReference>
<feature type="transmembrane region" description="Helical" evidence="6">
    <location>
        <begin position="170"/>
        <end position="189"/>
    </location>
</feature>
<proteinExistence type="inferred from homology"/>
<dbReference type="EMBL" id="CALNXI010000671">
    <property type="protein sequence ID" value="CAH3031421.1"/>
    <property type="molecule type" value="Genomic_DNA"/>
</dbReference>
<dbReference type="PANTHER" id="PTHR16007:SF15">
    <property type="entry name" value="TRANSMEMBRANE PROTEIN 45B"/>
    <property type="match status" value="1"/>
</dbReference>
<keyword evidence="8" id="KW-1185">Reference proteome</keyword>
<accession>A0ABN8MN36</accession>
<organism evidence="7 8">
    <name type="scientific">Porites evermanni</name>
    <dbReference type="NCBI Taxonomy" id="104178"/>
    <lineage>
        <taxon>Eukaryota</taxon>
        <taxon>Metazoa</taxon>
        <taxon>Cnidaria</taxon>
        <taxon>Anthozoa</taxon>
        <taxon>Hexacorallia</taxon>
        <taxon>Scleractinia</taxon>
        <taxon>Fungiina</taxon>
        <taxon>Poritidae</taxon>
        <taxon>Porites</taxon>
    </lineage>
</organism>
<keyword evidence="4 6" id="KW-1133">Transmembrane helix</keyword>
<keyword evidence="3 6" id="KW-0812">Transmembrane</keyword>
<dbReference type="InterPro" id="IPR006904">
    <property type="entry name" value="DUF716"/>
</dbReference>
<feature type="transmembrane region" description="Helical" evidence="6">
    <location>
        <begin position="6"/>
        <end position="23"/>
    </location>
</feature>
<comment type="subcellular location">
    <subcellularLocation>
        <location evidence="1">Membrane</location>
        <topology evidence="1">Multi-pass membrane protein</topology>
    </subcellularLocation>
</comment>
<keyword evidence="5 6" id="KW-0472">Membrane</keyword>
<evidence type="ECO:0000313" key="7">
    <source>
        <dbReference type="EMBL" id="CAH3031421.1"/>
    </source>
</evidence>
<dbReference type="PANTHER" id="PTHR16007">
    <property type="entry name" value="EPIDIDYMAL MEMBRANE PROTEIN E9-RELATED"/>
    <property type="match status" value="1"/>
</dbReference>
<evidence type="ECO:0000256" key="2">
    <source>
        <dbReference type="ARBA" id="ARBA00006948"/>
    </source>
</evidence>
<evidence type="ECO:0000313" key="8">
    <source>
        <dbReference type="Proteomes" id="UP001159427"/>
    </source>
</evidence>
<evidence type="ECO:0000256" key="6">
    <source>
        <dbReference type="SAM" id="Phobius"/>
    </source>
</evidence>
<sequence length="292" mass="33363">MGGFIGHAVAGTMFLTISVWWFIGDVLQMNRRSGTLRAKDKQKGKRRSNRFQLVWYQCPGPTLSKIPLEPMIKVVLSAIGILVEMPFNNSAKLYDEQGELITKNLRNHGHALMYGFFGLSGVVDLIMWYRFLPLPPKFDYLVLSLAFWVEGFLFYLHLHGRDELNVHVHCILYILVFVTALVFFLAVVSDRFAPFVSFSRSYLLSLQGSWFFQIASILHGSRPWENTSGNTELSGIVFSCHALVLFIVHLSGRIICFRFLAKQDQLNELLLGNYSEEEEEYSQGQDQAESGY</sequence>
<comment type="similarity">
    <text evidence="2">Belongs to the TMEM45 family.</text>
</comment>
<gene>
    <name evidence="7" type="ORF">PEVE_00038868</name>
</gene>
<protein>
    <recommendedName>
        <fullName evidence="9">Transmembrane protein 45B</fullName>
    </recommendedName>
</protein>